<feature type="domain" description="CBS" evidence="2">
    <location>
        <begin position="13"/>
        <end position="71"/>
    </location>
</feature>
<dbReference type="PANTHER" id="PTHR42115:SF1">
    <property type="entry name" value="BETA-SYNTHASE (BETA-THIONASE), PUTATIVE (AFU_ORTHOLOGUE AFUA_3G08420)-RELATED"/>
    <property type="match status" value="1"/>
</dbReference>
<organism evidence="3 4">
    <name type="scientific">Wickerhamiella sorbophila</name>
    <dbReference type="NCBI Taxonomy" id="45607"/>
    <lineage>
        <taxon>Eukaryota</taxon>
        <taxon>Fungi</taxon>
        <taxon>Dikarya</taxon>
        <taxon>Ascomycota</taxon>
        <taxon>Saccharomycotina</taxon>
        <taxon>Dipodascomycetes</taxon>
        <taxon>Dipodascales</taxon>
        <taxon>Trichomonascaceae</taxon>
        <taxon>Wickerhamiella</taxon>
    </lineage>
</organism>
<evidence type="ECO:0000313" key="4">
    <source>
        <dbReference type="Proteomes" id="UP000238350"/>
    </source>
</evidence>
<evidence type="ECO:0000256" key="1">
    <source>
        <dbReference type="PROSITE-ProRule" id="PRU00703"/>
    </source>
</evidence>
<reference evidence="3 4" key="1">
    <citation type="submission" date="2017-04" db="EMBL/GenBank/DDBJ databases">
        <title>Genome sequencing of [Candida] sorbophila.</title>
        <authorList>
            <person name="Ahn J.O."/>
        </authorList>
    </citation>
    <scope>NUCLEOTIDE SEQUENCE [LARGE SCALE GENOMIC DNA]</scope>
    <source>
        <strain evidence="3 4">DS02</strain>
    </source>
</reference>
<dbReference type="GeneID" id="36518375"/>
<evidence type="ECO:0000259" key="2">
    <source>
        <dbReference type="PROSITE" id="PS51371"/>
    </source>
</evidence>
<keyword evidence="1" id="KW-0129">CBS domain</keyword>
<dbReference type="OrthoDB" id="2536440at2759"/>
<name>A0A2T0FPW7_9ASCO</name>
<dbReference type="InterPro" id="IPR046342">
    <property type="entry name" value="CBS_dom_sf"/>
</dbReference>
<evidence type="ECO:0000313" key="3">
    <source>
        <dbReference type="EMBL" id="PRT57007.1"/>
    </source>
</evidence>
<proteinExistence type="predicted"/>
<dbReference type="AlphaFoldDB" id="A0A2T0FPW7"/>
<comment type="caution">
    <text evidence="3">The sequence shown here is derived from an EMBL/GenBank/DDBJ whole genome shotgun (WGS) entry which is preliminary data.</text>
</comment>
<keyword evidence="4" id="KW-1185">Reference proteome</keyword>
<dbReference type="InterPro" id="IPR000644">
    <property type="entry name" value="CBS_dom"/>
</dbReference>
<dbReference type="PANTHER" id="PTHR42115">
    <property type="entry name" value="BETA-SYNTHASE (BETA-THIONASE), PUTATIVE (AFU_ORTHOLOGUE AFUA_3G08420)-RELATED"/>
    <property type="match status" value="1"/>
</dbReference>
<dbReference type="Gene3D" id="3.10.580.10">
    <property type="entry name" value="CBS-domain"/>
    <property type="match status" value="1"/>
</dbReference>
<accession>A0A2T0FPW7</accession>
<sequence>MTRDYRGATVEDLDRPPALSITPDMLLQEALEMSFEHSFSFLPVLNSHRRLLGYLTAEQLEKDGAAKGNDKVANHYFRFTGKAPYEPITPNTPLEDLEKFFAKGNAFAVITDDDRRFVMAVATPEDLEKYIKARPELS</sequence>
<gene>
    <name evidence="3" type="ORF">B9G98_04627</name>
</gene>
<protein>
    <submittedName>
        <fullName evidence="3">Cystathionine beta-synthase</fullName>
    </submittedName>
</protein>
<dbReference type="EMBL" id="NDIQ01000022">
    <property type="protein sequence ID" value="PRT57007.1"/>
    <property type="molecule type" value="Genomic_DNA"/>
</dbReference>
<dbReference type="STRING" id="45607.A0A2T0FPW7"/>
<dbReference type="Proteomes" id="UP000238350">
    <property type="component" value="Unassembled WGS sequence"/>
</dbReference>
<dbReference type="RefSeq" id="XP_024666952.1">
    <property type="nucleotide sequence ID" value="XM_024811184.1"/>
</dbReference>
<dbReference type="SUPFAM" id="SSF54631">
    <property type="entry name" value="CBS-domain pair"/>
    <property type="match status" value="1"/>
</dbReference>
<dbReference type="PROSITE" id="PS51371">
    <property type="entry name" value="CBS"/>
    <property type="match status" value="1"/>
</dbReference>
<dbReference type="Pfam" id="PF00571">
    <property type="entry name" value="CBS"/>
    <property type="match status" value="1"/>
</dbReference>